<sequence>MVVDIATQGDTPIPHYLDNIWQPVIDLFDGDLDKFTNAYVDFMALNLYRKAGLITEI</sequence>
<name>A0A2S1KUY5_9LACO</name>
<dbReference type="Proteomes" id="UP000244870">
    <property type="component" value="Plasmid unnamed1"/>
</dbReference>
<evidence type="ECO:0000313" key="1">
    <source>
        <dbReference type="EMBL" id="AWF96826.1"/>
    </source>
</evidence>
<organism evidence="1 2">
    <name type="scientific">Weissella cibaria</name>
    <dbReference type="NCBI Taxonomy" id="137591"/>
    <lineage>
        <taxon>Bacteria</taxon>
        <taxon>Bacillati</taxon>
        <taxon>Bacillota</taxon>
        <taxon>Bacilli</taxon>
        <taxon>Lactobacillales</taxon>
        <taxon>Lactobacillaceae</taxon>
        <taxon>Weissella</taxon>
    </lineage>
</organism>
<protein>
    <submittedName>
        <fullName evidence="1">Uncharacterized protein</fullName>
    </submittedName>
</protein>
<keyword evidence="1" id="KW-0614">Plasmid</keyword>
<accession>A0A2S1KUY5</accession>
<geneLocation type="plasmid" evidence="1">
    <name>unnamed1</name>
</geneLocation>
<reference evidence="1 2" key="1">
    <citation type="submission" date="2017-04" db="EMBL/GenBank/DDBJ databases">
        <title>Weissella cibaria strain m2 complete genome.</title>
        <authorList>
            <person name="Pan Q."/>
            <person name="Tan M."/>
            <person name="Yao F."/>
            <person name="Su S."/>
        </authorList>
    </citation>
    <scope>NUCLEOTIDE SEQUENCE [LARGE SCALE GENOMIC DNA]</scope>
    <source>
        <strain evidence="1 2">M2</strain>
        <plasmid evidence="2">Plasmid unnamed1</plasmid>
    </source>
</reference>
<dbReference type="EMBL" id="CP020929">
    <property type="protein sequence ID" value="AWF96826.1"/>
    <property type="molecule type" value="Genomic_DNA"/>
</dbReference>
<evidence type="ECO:0000313" key="2">
    <source>
        <dbReference type="Proteomes" id="UP000244870"/>
    </source>
</evidence>
<dbReference type="AlphaFoldDB" id="A0A2S1KUY5"/>
<gene>
    <name evidence="1" type="ORF">B6254_2482</name>
</gene>
<proteinExistence type="predicted"/>